<feature type="domain" description="CCHC-type" evidence="2">
    <location>
        <begin position="68"/>
        <end position="81"/>
    </location>
</feature>
<dbReference type="GO" id="GO:0003676">
    <property type="term" value="F:nucleic acid binding"/>
    <property type="evidence" value="ECO:0007669"/>
    <property type="project" value="InterPro"/>
</dbReference>
<dbReference type="EMBL" id="CM001747">
    <property type="protein sequence ID" value="KJB47520.1"/>
    <property type="molecule type" value="Genomic_DNA"/>
</dbReference>
<dbReference type="PANTHER" id="PTHR31286:SF99">
    <property type="entry name" value="DUF4283 DOMAIN-CONTAINING PROTEIN"/>
    <property type="match status" value="1"/>
</dbReference>
<keyword evidence="1" id="KW-0479">Metal-binding</keyword>
<dbReference type="InterPro" id="IPR001878">
    <property type="entry name" value="Znf_CCHC"/>
</dbReference>
<evidence type="ECO:0000256" key="1">
    <source>
        <dbReference type="PROSITE-ProRule" id="PRU00047"/>
    </source>
</evidence>
<evidence type="ECO:0000313" key="3">
    <source>
        <dbReference type="EMBL" id="KJB47520.1"/>
    </source>
</evidence>
<dbReference type="AlphaFoldDB" id="A0A0D2TW67"/>
<keyword evidence="1" id="KW-0863">Zinc-finger</keyword>
<feature type="non-terminal residue" evidence="3">
    <location>
        <position position="1"/>
    </location>
</feature>
<reference evidence="3 4" key="1">
    <citation type="journal article" date="2012" name="Nature">
        <title>Repeated polyploidization of Gossypium genomes and the evolution of spinnable cotton fibres.</title>
        <authorList>
            <person name="Paterson A.H."/>
            <person name="Wendel J.F."/>
            <person name="Gundlach H."/>
            <person name="Guo H."/>
            <person name="Jenkins J."/>
            <person name="Jin D."/>
            <person name="Llewellyn D."/>
            <person name="Showmaker K.C."/>
            <person name="Shu S."/>
            <person name="Udall J."/>
            <person name="Yoo M.J."/>
            <person name="Byers R."/>
            <person name="Chen W."/>
            <person name="Doron-Faigenboim A."/>
            <person name="Duke M.V."/>
            <person name="Gong L."/>
            <person name="Grimwood J."/>
            <person name="Grover C."/>
            <person name="Grupp K."/>
            <person name="Hu G."/>
            <person name="Lee T.H."/>
            <person name="Li J."/>
            <person name="Lin L."/>
            <person name="Liu T."/>
            <person name="Marler B.S."/>
            <person name="Page J.T."/>
            <person name="Roberts A.W."/>
            <person name="Romanel E."/>
            <person name="Sanders W.S."/>
            <person name="Szadkowski E."/>
            <person name="Tan X."/>
            <person name="Tang H."/>
            <person name="Xu C."/>
            <person name="Wang J."/>
            <person name="Wang Z."/>
            <person name="Zhang D."/>
            <person name="Zhang L."/>
            <person name="Ashrafi H."/>
            <person name="Bedon F."/>
            <person name="Bowers J.E."/>
            <person name="Brubaker C.L."/>
            <person name="Chee P.W."/>
            <person name="Das S."/>
            <person name="Gingle A.R."/>
            <person name="Haigler C.H."/>
            <person name="Harker D."/>
            <person name="Hoffmann L.V."/>
            <person name="Hovav R."/>
            <person name="Jones D.C."/>
            <person name="Lemke C."/>
            <person name="Mansoor S."/>
            <person name="ur Rahman M."/>
            <person name="Rainville L.N."/>
            <person name="Rambani A."/>
            <person name="Reddy U.K."/>
            <person name="Rong J.K."/>
            <person name="Saranga Y."/>
            <person name="Scheffler B.E."/>
            <person name="Scheffler J.A."/>
            <person name="Stelly D.M."/>
            <person name="Triplett B.A."/>
            <person name="Van Deynze A."/>
            <person name="Vaslin M.F."/>
            <person name="Waghmare V.N."/>
            <person name="Walford S.A."/>
            <person name="Wright R.J."/>
            <person name="Zaki E.A."/>
            <person name="Zhang T."/>
            <person name="Dennis E.S."/>
            <person name="Mayer K.F."/>
            <person name="Peterson D.G."/>
            <person name="Rokhsar D.S."/>
            <person name="Wang X."/>
            <person name="Schmutz J."/>
        </authorList>
    </citation>
    <scope>NUCLEOTIDE SEQUENCE [LARGE SCALE GENOMIC DNA]</scope>
</reference>
<dbReference type="PANTHER" id="PTHR31286">
    <property type="entry name" value="GLYCINE-RICH CELL WALL STRUCTURAL PROTEIN 1.8-LIKE"/>
    <property type="match status" value="1"/>
</dbReference>
<dbReference type="GO" id="GO:0008270">
    <property type="term" value="F:zinc ion binding"/>
    <property type="evidence" value="ECO:0007669"/>
    <property type="project" value="UniProtKB-KW"/>
</dbReference>
<gene>
    <name evidence="3" type="ORF">B456_008G030200</name>
</gene>
<proteinExistence type="predicted"/>
<dbReference type="STRING" id="29730.A0A0D2TW67"/>
<name>A0A0D2TW67_GOSRA</name>
<evidence type="ECO:0000313" key="4">
    <source>
        <dbReference type="Proteomes" id="UP000032304"/>
    </source>
</evidence>
<dbReference type="InterPro" id="IPR040256">
    <property type="entry name" value="At4g02000-like"/>
</dbReference>
<dbReference type="PROSITE" id="PS50158">
    <property type="entry name" value="ZF_CCHC"/>
    <property type="match status" value="1"/>
</dbReference>
<dbReference type="Gramene" id="KJB47520">
    <property type="protein sequence ID" value="KJB47520"/>
    <property type="gene ID" value="B456_008G030200"/>
</dbReference>
<dbReference type="eggNOG" id="KOG1075">
    <property type="taxonomic scope" value="Eukaryota"/>
</dbReference>
<evidence type="ECO:0000259" key="2">
    <source>
        <dbReference type="PROSITE" id="PS50158"/>
    </source>
</evidence>
<organism evidence="3 4">
    <name type="scientific">Gossypium raimondii</name>
    <name type="common">Peruvian cotton</name>
    <name type="synonym">Gossypium klotzschianum subsp. raimondii</name>
    <dbReference type="NCBI Taxonomy" id="29730"/>
    <lineage>
        <taxon>Eukaryota</taxon>
        <taxon>Viridiplantae</taxon>
        <taxon>Streptophyta</taxon>
        <taxon>Embryophyta</taxon>
        <taxon>Tracheophyta</taxon>
        <taxon>Spermatophyta</taxon>
        <taxon>Magnoliopsida</taxon>
        <taxon>eudicotyledons</taxon>
        <taxon>Gunneridae</taxon>
        <taxon>Pentapetalae</taxon>
        <taxon>rosids</taxon>
        <taxon>malvids</taxon>
        <taxon>Malvales</taxon>
        <taxon>Malvaceae</taxon>
        <taxon>Malvoideae</taxon>
        <taxon>Gossypium</taxon>
    </lineage>
</organism>
<dbReference type="Proteomes" id="UP000032304">
    <property type="component" value="Chromosome 8"/>
</dbReference>
<accession>A0A0D2TW67</accession>
<sequence>GFYSDFFLRAIVQTIGPVVKLDVHTGYVRKGHFARLIVCVDLRRQLISKVRVNGCLQRVEYELLPNICFKCGHYGHGSESCMGVQSALLEKDVVNFNRVVENIGFQKSVEDGPFVPWMVVGWRTRRGRFTGELRTMVRTTLMVARDFLRLERLREMNKIV</sequence>
<protein>
    <recommendedName>
        <fullName evidence="2">CCHC-type domain-containing protein</fullName>
    </recommendedName>
</protein>
<keyword evidence="4" id="KW-1185">Reference proteome</keyword>
<keyword evidence="1" id="KW-0862">Zinc</keyword>